<sequence>MTCAPSGSFRIPSPRRSSGASLQVCSASSGAVPAFPCRDMDQGLSLDACIGQHASCRVSRRPETPLTTRHRHDAMSRERTCRSAALQPSRRQAQAQSTPPPSHKNAPRRLPSCNGTLTWR</sequence>
<dbReference type="EMBL" id="JBGNUJ010000010">
    <property type="protein sequence ID" value="KAL3955377.1"/>
    <property type="molecule type" value="Genomic_DNA"/>
</dbReference>
<gene>
    <name evidence="1" type="ORF">ACCO45_010940</name>
</gene>
<accession>A0ACC4DGW8</accession>
<comment type="caution">
    <text evidence="1">The sequence shown here is derived from an EMBL/GenBank/DDBJ whole genome shotgun (WGS) entry which is preliminary data.</text>
</comment>
<name>A0ACC4DGW8_PURLI</name>
<protein>
    <submittedName>
        <fullName evidence="1">Uncharacterized protein</fullName>
    </submittedName>
</protein>
<reference evidence="1" key="1">
    <citation type="submission" date="2024-12" db="EMBL/GenBank/DDBJ databases">
        <title>Comparative genomics and development of molecular markers within Purpureocillium lilacinum and among Purpureocillium species.</title>
        <authorList>
            <person name="Yeh Z.-Y."/>
            <person name="Ni N.-T."/>
            <person name="Lo P.-H."/>
            <person name="Mushyakhwo K."/>
            <person name="Lin C.-F."/>
            <person name="Nai Y.-S."/>
        </authorList>
    </citation>
    <scope>NUCLEOTIDE SEQUENCE</scope>
    <source>
        <tissue evidence="1">Conidia</tissue>
    </source>
</reference>
<organism evidence="1 2">
    <name type="scientific">Purpureocillium lilacinum</name>
    <name type="common">Paecilomyces lilacinus</name>
    <dbReference type="NCBI Taxonomy" id="33203"/>
    <lineage>
        <taxon>Eukaryota</taxon>
        <taxon>Fungi</taxon>
        <taxon>Dikarya</taxon>
        <taxon>Ascomycota</taxon>
        <taxon>Pezizomycotina</taxon>
        <taxon>Sordariomycetes</taxon>
        <taxon>Hypocreomycetidae</taxon>
        <taxon>Hypocreales</taxon>
        <taxon>Ophiocordycipitaceae</taxon>
        <taxon>Purpureocillium</taxon>
    </lineage>
</organism>
<keyword evidence="2" id="KW-1185">Reference proteome</keyword>
<dbReference type="Proteomes" id="UP001638806">
    <property type="component" value="Unassembled WGS sequence"/>
</dbReference>
<evidence type="ECO:0000313" key="2">
    <source>
        <dbReference type="Proteomes" id="UP001638806"/>
    </source>
</evidence>
<evidence type="ECO:0000313" key="1">
    <source>
        <dbReference type="EMBL" id="KAL3955377.1"/>
    </source>
</evidence>
<proteinExistence type="predicted"/>